<dbReference type="PROSITE" id="PS51273">
    <property type="entry name" value="GATASE_TYPE_1"/>
    <property type="match status" value="1"/>
</dbReference>
<feature type="binding site" evidence="8">
    <location>
        <position position="123"/>
    </location>
    <ligand>
        <name>L-glutamine</name>
        <dbReference type="ChEBI" id="CHEBI:58359"/>
    </ligand>
</feature>
<dbReference type="Gene3D" id="3.40.50.880">
    <property type="match status" value="1"/>
</dbReference>
<dbReference type="InterPro" id="IPR029062">
    <property type="entry name" value="Class_I_gatase-like"/>
</dbReference>
<dbReference type="GO" id="GO:0042823">
    <property type="term" value="P:pyridoxal phosphate biosynthetic process"/>
    <property type="evidence" value="ECO:0007669"/>
    <property type="project" value="InterPro"/>
</dbReference>
<dbReference type="GO" id="GO:0004359">
    <property type="term" value="F:glutaminase activity"/>
    <property type="evidence" value="ECO:0007669"/>
    <property type="project" value="UniProtKB-EC"/>
</dbReference>
<accession>A0A4R0RDJ0</accession>
<dbReference type="SUPFAM" id="SSF52317">
    <property type="entry name" value="Class I glutamine amidotransferase-like"/>
    <property type="match status" value="1"/>
</dbReference>
<sequence length="241" mass="26103">MAMQQGPALDKDVVIAPVALQGAFAEHQVMLKKLSLKRKICVVLVRSEEDLAKCDALILPGGESTTIALLARLAGLLEPLREFTKIKPVWGTCAGAILLAQEIQNPKKGGQELLGGISITVERNGWGSQVESFEAALEVEGLRDADRAFHGVFIRAPVVCSLNAKPSEPPIHVIARISAGLLPKTQTVVPHDEDDTDPTDARTIVALRQGRHLLTTFHPELTADHRIHEYFVSECVLSTCA</sequence>
<keyword evidence="10" id="KW-1185">Reference proteome</keyword>
<comment type="similarity">
    <text evidence="1">Belongs to the glutaminase PdxT/SNO family.</text>
</comment>
<evidence type="ECO:0000256" key="4">
    <source>
        <dbReference type="ARBA" id="ARBA00022962"/>
    </source>
</evidence>
<evidence type="ECO:0000256" key="6">
    <source>
        <dbReference type="ARBA" id="ARBA00049534"/>
    </source>
</evidence>
<dbReference type="HAMAP" id="MF_01615">
    <property type="entry name" value="PdxT"/>
    <property type="match status" value="1"/>
</dbReference>
<evidence type="ECO:0000256" key="5">
    <source>
        <dbReference type="ARBA" id="ARBA00023239"/>
    </source>
</evidence>
<dbReference type="PANTHER" id="PTHR31559">
    <property type="entry name" value="PYRIDOXAL 5'-PHOSPHATE SYNTHASE SUBUNIT SNO"/>
    <property type="match status" value="1"/>
</dbReference>
<dbReference type="Proteomes" id="UP000292702">
    <property type="component" value="Unassembled WGS sequence"/>
</dbReference>
<feature type="active site" description="Nucleophile" evidence="7">
    <location>
        <position position="93"/>
    </location>
</feature>
<protein>
    <recommendedName>
        <fullName evidence="2">glutaminase</fullName>
        <ecNumber evidence="2">3.5.1.2</ecNumber>
    </recommendedName>
</protein>
<dbReference type="EC" id="3.5.1.2" evidence="2"/>
<proteinExistence type="inferred from homology"/>
<dbReference type="OrthoDB" id="2039at2759"/>
<dbReference type="InterPro" id="IPR002161">
    <property type="entry name" value="PdxT/SNO"/>
</dbReference>
<dbReference type="GO" id="GO:1903600">
    <property type="term" value="C:glutaminase complex"/>
    <property type="evidence" value="ECO:0007669"/>
    <property type="project" value="TreeGrafter"/>
</dbReference>
<feature type="binding site" evidence="8">
    <location>
        <begin position="154"/>
        <end position="155"/>
    </location>
    <ligand>
        <name>L-glutamine</name>
        <dbReference type="ChEBI" id="CHEBI:58359"/>
    </ligand>
</feature>
<dbReference type="PIRSF" id="PIRSF005639">
    <property type="entry name" value="Glut_amidoT_SNO"/>
    <property type="match status" value="1"/>
</dbReference>
<dbReference type="PROSITE" id="PS01236">
    <property type="entry name" value="PDXT_SNO_1"/>
    <property type="match status" value="1"/>
</dbReference>
<name>A0A4R0RDJ0_9APHY</name>
<dbReference type="InterPro" id="IPR021196">
    <property type="entry name" value="PdxT/SNO_CS"/>
</dbReference>
<keyword evidence="5" id="KW-0456">Lyase</keyword>
<dbReference type="PROSITE" id="PS51130">
    <property type="entry name" value="PDXT_SNO_2"/>
    <property type="match status" value="1"/>
</dbReference>
<feature type="binding site" evidence="8">
    <location>
        <begin position="62"/>
        <end position="64"/>
    </location>
    <ligand>
        <name>L-glutamine</name>
        <dbReference type="ChEBI" id="CHEBI:58359"/>
    </ligand>
</feature>
<dbReference type="EMBL" id="RWJN01000145">
    <property type="protein sequence ID" value="TCD66200.1"/>
    <property type="molecule type" value="Genomic_DNA"/>
</dbReference>
<keyword evidence="4" id="KW-0315">Glutamine amidotransferase</keyword>
<evidence type="ECO:0000256" key="8">
    <source>
        <dbReference type="PIRSR" id="PIRSR005639-2"/>
    </source>
</evidence>
<feature type="active site" description="Charge relay system" evidence="7">
    <location>
        <position position="218"/>
    </location>
</feature>
<evidence type="ECO:0000256" key="7">
    <source>
        <dbReference type="PIRSR" id="PIRSR005639-1"/>
    </source>
</evidence>
<reference evidence="9 10" key="1">
    <citation type="submission" date="2018-11" db="EMBL/GenBank/DDBJ databases">
        <title>Genome assembly of Steccherinum ochraceum LE-BIN_3174, the white-rot fungus of the Steccherinaceae family (The Residual Polyporoid clade, Polyporales, Basidiomycota).</title>
        <authorList>
            <person name="Fedorova T.V."/>
            <person name="Glazunova O.A."/>
            <person name="Landesman E.O."/>
            <person name="Moiseenko K.V."/>
            <person name="Psurtseva N.V."/>
            <person name="Savinova O.S."/>
            <person name="Shakhova N.V."/>
            <person name="Tyazhelova T.V."/>
            <person name="Vasina D.V."/>
        </authorList>
    </citation>
    <scope>NUCLEOTIDE SEQUENCE [LARGE SCALE GENOMIC DNA]</scope>
    <source>
        <strain evidence="9 10">LE-BIN_3174</strain>
    </source>
</reference>
<evidence type="ECO:0000256" key="2">
    <source>
        <dbReference type="ARBA" id="ARBA00012918"/>
    </source>
</evidence>
<organism evidence="9 10">
    <name type="scientific">Steccherinum ochraceum</name>
    <dbReference type="NCBI Taxonomy" id="92696"/>
    <lineage>
        <taxon>Eukaryota</taxon>
        <taxon>Fungi</taxon>
        <taxon>Dikarya</taxon>
        <taxon>Basidiomycota</taxon>
        <taxon>Agaricomycotina</taxon>
        <taxon>Agaricomycetes</taxon>
        <taxon>Polyporales</taxon>
        <taxon>Steccherinaceae</taxon>
        <taxon>Steccherinum</taxon>
    </lineage>
</organism>
<keyword evidence="3" id="KW-0378">Hydrolase</keyword>
<evidence type="ECO:0000256" key="3">
    <source>
        <dbReference type="ARBA" id="ARBA00022801"/>
    </source>
</evidence>
<dbReference type="NCBIfam" id="TIGR03800">
    <property type="entry name" value="PLP_synth_Pdx2"/>
    <property type="match status" value="1"/>
</dbReference>
<comment type="catalytic activity">
    <reaction evidence="6">
        <text>L-glutamine + H2O = L-glutamate + NH4(+)</text>
        <dbReference type="Rhea" id="RHEA:15889"/>
        <dbReference type="ChEBI" id="CHEBI:15377"/>
        <dbReference type="ChEBI" id="CHEBI:28938"/>
        <dbReference type="ChEBI" id="CHEBI:29985"/>
        <dbReference type="ChEBI" id="CHEBI:58359"/>
        <dbReference type="EC" id="3.5.1.2"/>
    </reaction>
</comment>
<feature type="active site" description="Charge relay system" evidence="7">
    <location>
        <position position="220"/>
    </location>
</feature>
<dbReference type="AlphaFoldDB" id="A0A4R0RDJ0"/>
<evidence type="ECO:0000313" key="10">
    <source>
        <dbReference type="Proteomes" id="UP000292702"/>
    </source>
</evidence>
<dbReference type="Pfam" id="PF01174">
    <property type="entry name" value="SNO"/>
    <property type="match status" value="1"/>
</dbReference>
<dbReference type="PANTHER" id="PTHR31559:SF0">
    <property type="entry name" value="PYRIDOXAL 5'-PHOSPHATE SYNTHASE SUBUNIT SNO1-RELATED"/>
    <property type="match status" value="1"/>
</dbReference>
<evidence type="ECO:0000313" key="9">
    <source>
        <dbReference type="EMBL" id="TCD66200.1"/>
    </source>
</evidence>
<comment type="caution">
    <text evidence="9">The sequence shown here is derived from an EMBL/GenBank/DDBJ whole genome shotgun (WGS) entry which is preliminary data.</text>
</comment>
<gene>
    <name evidence="9" type="ORF">EIP91_001647</name>
</gene>
<dbReference type="FunFam" id="3.40.50.880:FF:000077">
    <property type="entry name" value="Unplaced genomic scaffold supercont2.4, whole genome shotgun sequence"/>
    <property type="match status" value="1"/>
</dbReference>
<dbReference type="GO" id="GO:0016829">
    <property type="term" value="F:lyase activity"/>
    <property type="evidence" value="ECO:0007669"/>
    <property type="project" value="UniProtKB-KW"/>
</dbReference>
<dbReference type="STRING" id="92696.A0A4R0RDJ0"/>
<dbReference type="GO" id="GO:0005829">
    <property type="term" value="C:cytosol"/>
    <property type="evidence" value="ECO:0007669"/>
    <property type="project" value="TreeGrafter"/>
</dbReference>
<dbReference type="GO" id="GO:0008614">
    <property type="term" value="P:pyridoxine metabolic process"/>
    <property type="evidence" value="ECO:0007669"/>
    <property type="project" value="TreeGrafter"/>
</dbReference>
<evidence type="ECO:0000256" key="1">
    <source>
        <dbReference type="ARBA" id="ARBA00008345"/>
    </source>
</evidence>